<reference evidence="1 2" key="1">
    <citation type="submission" date="2024-01" db="EMBL/GenBank/DDBJ databases">
        <title>Maribacter spp. originated from different algae showed divergent polysaccharides utilization ability.</title>
        <authorList>
            <person name="Wang H."/>
            <person name="Wu Y."/>
        </authorList>
    </citation>
    <scope>NUCLEOTIDE SEQUENCE [LARGE SCALE GENOMIC DNA]</scope>
    <source>
        <strain evidence="1 2">PR1</strain>
    </source>
</reference>
<accession>A0ABU7IQ24</accession>
<evidence type="ECO:0000313" key="2">
    <source>
        <dbReference type="Proteomes" id="UP001356308"/>
    </source>
</evidence>
<organism evidence="1 2">
    <name type="scientific">Maribacter cobaltidurans</name>
    <dbReference type="NCBI Taxonomy" id="1178778"/>
    <lineage>
        <taxon>Bacteria</taxon>
        <taxon>Pseudomonadati</taxon>
        <taxon>Bacteroidota</taxon>
        <taxon>Flavobacteriia</taxon>
        <taxon>Flavobacteriales</taxon>
        <taxon>Flavobacteriaceae</taxon>
        <taxon>Maribacter</taxon>
    </lineage>
</organism>
<proteinExistence type="predicted"/>
<evidence type="ECO:0000313" key="1">
    <source>
        <dbReference type="EMBL" id="MEE1975057.1"/>
    </source>
</evidence>
<gene>
    <name evidence="1" type="ORF">V1I91_03185</name>
</gene>
<keyword evidence="2" id="KW-1185">Reference proteome</keyword>
<name>A0ABU7IQ24_9FLAO</name>
<evidence type="ECO:0008006" key="3">
    <source>
        <dbReference type="Google" id="ProtNLM"/>
    </source>
</evidence>
<sequence length="132" mass="15860">MGIRKKYNSITKDNKVEKRKCLECGSEIMGRIDKKFCNDYCRNAYNNKVNKDSKNLMRNINNRLRKNYRILDSFKLTDGKTKTTKTRLMDKGFDFEFITNLYTTKKGTTYYFVYDLGYLPLDNDYYMIVKRE</sequence>
<protein>
    <recommendedName>
        <fullName evidence="3">DUF2116 family Zn-ribbon domain-containing protein</fullName>
    </recommendedName>
</protein>
<dbReference type="Proteomes" id="UP001356308">
    <property type="component" value="Unassembled WGS sequence"/>
</dbReference>
<dbReference type="RefSeq" id="WP_272649987.1">
    <property type="nucleotide sequence ID" value="NZ_JAZDDG010000001.1"/>
</dbReference>
<comment type="caution">
    <text evidence="1">The sequence shown here is derived from an EMBL/GenBank/DDBJ whole genome shotgun (WGS) entry which is preliminary data.</text>
</comment>
<dbReference type="EMBL" id="JAZDDG010000001">
    <property type="protein sequence ID" value="MEE1975057.1"/>
    <property type="molecule type" value="Genomic_DNA"/>
</dbReference>